<reference evidence="1 2" key="1">
    <citation type="submission" date="2014-08" db="EMBL/GenBank/DDBJ databases">
        <authorList>
            <person name="den Bakker H.C."/>
        </authorList>
    </citation>
    <scope>NUCLEOTIDE SEQUENCE [LARGE SCALE GENOMIC DNA]</scope>
    <source>
        <strain evidence="1 2">DSM 18334</strain>
    </source>
</reference>
<sequence>MAYCDYCHEGIGPKNSYEILIHDLGVFGTHEYCIEKMRNRLEQINNKKTLDYNQGHNRY</sequence>
<dbReference type="EMBL" id="JQCR01000002">
    <property type="protein sequence ID" value="KGE18547.1"/>
    <property type="molecule type" value="Genomic_DNA"/>
</dbReference>
<reference evidence="1 2" key="2">
    <citation type="submission" date="2014-10" db="EMBL/GenBank/DDBJ databases">
        <title>Comparative genomics of the Paenibacillus odorifer group.</title>
        <authorList>
            <person name="Tsai Y.-C."/>
            <person name="Martin N."/>
            <person name="Korlach J."/>
            <person name="Wiedmann M."/>
        </authorList>
    </citation>
    <scope>NUCLEOTIDE SEQUENCE [LARGE SCALE GENOMIC DNA]</scope>
    <source>
        <strain evidence="1 2">DSM 18334</strain>
    </source>
</reference>
<evidence type="ECO:0000313" key="1">
    <source>
        <dbReference type="EMBL" id="KGE18547.1"/>
    </source>
</evidence>
<evidence type="ECO:0000313" key="2">
    <source>
        <dbReference type="Proteomes" id="UP000029734"/>
    </source>
</evidence>
<protein>
    <submittedName>
        <fullName evidence="1">Uncharacterized protein</fullName>
    </submittedName>
</protein>
<dbReference type="Proteomes" id="UP000029734">
    <property type="component" value="Unassembled WGS sequence"/>
</dbReference>
<proteinExistence type="predicted"/>
<accession>A0A098MAI3</accession>
<dbReference type="RefSeq" id="WP_036648566.1">
    <property type="nucleotide sequence ID" value="NZ_JQCR01000002.1"/>
</dbReference>
<organism evidence="1 2">
    <name type="scientific">Paenibacillus wynnii</name>
    <dbReference type="NCBI Taxonomy" id="268407"/>
    <lineage>
        <taxon>Bacteria</taxon>
        <taxon>Bacillati</taxon>
        <taxon>Bacillota</taxon>
        <taxon>Bacilli</taxon>
        <taxon>Bacillales</taxon>
        <taxon>Paenibacillaceae</taxon>
        <taxon>Paenibacillus</taxon>
    </lineage>
</organism>
<keyword evidence="2" id="KW-1185">Reference proteome</keyword>
<comment type="caution">
    <text evidence="1">The sequence shown here is derived from an EMBL/GenBank/DDBJ whole genome shotgun (WGS) entry which is preliminary data.</text>
</comment>
<dbReference type="AlphaFoldDB" id="A0A098MAI3"/>
<gene>
    <name evidence="1" type="ORF">PWYN_03575</name>
</gene>
<name>A0A098MAI3_9BACL</name>